<evidence type="ECO:0000256" key="1">
    <source>
        <dbReference type="PROSITE-ProRule" id="PRU00285"/>
    </source>
</evidence>
<reference evidence="4" key="2">
    <citation type="submission" date="2025-09" db="UniProtKB">
        <authorList>
            <consortium name="Ensembl"/>
        </authorList>
    </citation>
    <scope>IDENTIFICATION</scope>
</reference>
<keyword evidence="5" id="KW-1185">Reference proteome</keyword>
<dbReference type="Ensembl" id="ENSSTUT00000118107.1">
    <property type="protein sequence ID" value="ENSSTUP00000110318.1"/>
    <property type="gene ID" value="ENSSTUG00000048935.1"/>
</dbReference>
<dbReference type="GO" id="GO:0042026">
    <property type="term" value="P:protein refolding"/>
    <property type="evidence" value="ECO:0007669"/>
    <property type="project" value="TreeGrafter"/>
</dbReference>
<organism evidence="4 5">
    <name type="scientific">Salmo trutta</name>
    <name type="common">Brown trout</name>
    <dbReference type="NCBI Taxonomy" id="8032"/>
    <lineage>
        <taxon>Eukaryota</taxon>
        <taxon>Metazoa</taxon>
        <taxon>Chordata</taxon>
        <taxon>Craniata</taxon>
        <taxon>Vertebrata</taxon>
        <taxon>Euteleostomi</taxon>
        <taxon>Actinopterygii</taxon>
        <taxon>Neopterygii</taxon>
        <taxon>Teleostei</taxon>
        <taxon>Protacanthopterygii</taxon>
        <taxon>Salmoniformes</taxon>
        <taxon>Salmonidae</taxon>
        <taxon>Salmoninae</taxon>
        <taxon>Salmo</taxon>
    </lineage>
</organism>
<dbReference type="GeneTree" id="ENSGT00940000155882"/>
<proteinExistence type="inferred from homology"/>
<dbReference type="PRINTS" id="PR00299">
    <property type="entry name" value="ACRYSTALLIN"/>
</dbReference>
<sequence length="236" mass="26669">MADHNKVLPRPLFRRDVNWDPFREWTQPSRMIMEQDFGLPPFLDPGDVSWIDWARRRLASSSWPGYTRHPLFAPGTTPPAAVAPQTSARLQRQLSGGVSEIRTGQDSWRITLDVNHFSPEEISIKTKGGFLEITGQHEEREDEHGSVSRCFTRKYKLPPGVDLQHVSSSLSGEGVLLVEAPLPGSTTTILPSDMVIPIQIKHEYYLGVNMTMPNNAGTVLQSIRFNVIYFYELNLL</sequence>
<gene>
    <name evidence="4" type="primary">LOC115159407</name>
</gene>
<comment type="similarity">
    <text evidence="1 2">Belongs to the small heat shock protein (HSP20) family.</text>
</comment>
<dbReference type="Proteomes" id="UP000472277">
    <property type="component" value="Chromosome 23"/>
</dbReference>
<dbReference type="PANTHER" id="PTHR45640:SF7">
    <property type="entry name" value="HEAT SHOCK PROTEIN BETA-1"/>
    <property type="match status" value="1"/>
</dbReference>
<dbReference type="InterPro" id="IPR002068">
    <property type="entry name" value="A-crystallin/Hsp20_dom"/>
</dbReference>
<dbReference type="GO" id="GO:0005634">
    <property type="term" value="C:nucleus"/>
    <property type="evidence" value="ECO:0007669"/>
    <property type="project" value="TreeGrafter"/>
</dbReference>
<evidence type="ECO:0000313" key="5">
    <source>
        <dbReference type="Proteomes" id="UP000472277"/>
    </source>
</evidence>
<dbReference type="InterPro" id="IPR001436">
    <property type="entry name" value="Alpha-crystallin/sHSP_animal"/>
</dbReference>
<evidence type="ECO:0000313" key="4">
    <source>
        <dbReference type="Ensembl" id="ENSSTUP00000110318.1"/>
    </source>
</evidence>
<evidence type="ECO:0000256" key="2">
    <source>
        <dbReference type="RuleBase" id="RU003616"/>
    </source>
</evidence>
<dbReference type="PROSITE" id="PS01031">
    <property type="entry name" value="SHSP"/>
    <property type="match status" value="1"/>
</dbReference>
<dbReference type="GO" id="GO:0009408">
    <property type="term" value="P:response to heat"/>
    <property type="evidence" value="ECO:0007669"/>
    <property type="project" value="TreeGrafter"/>
</dbReference>
<evidence type="ECO:0000259" key="3">
    <source>
        <dbReference type="PROSITE" id="PS01031"/>
    </source>
</evidence>
<dbReference type="InterPro" id="IPR008978">
    <property type="entry name" value="HSP20-like_chaperone"/>
</dbReference>
<reference evidence="4" key="1">
    <citation type="submission" date="2025-08" db="UniProtKB">
        <authorList>
            <consortium name="Ensembl"/>
        </authorList>
    </citation>
    <scope>IDENTIFICATION</scope>
</reference>
<accession>A0A674EPU3</accession>
<dbReference type="SUPFAM" id="SSF49764">
    <property type="entry name" value="HSP20-like chaperones"/>
    <property type="match status" value="1"/>
</dbReference>
<dbReference type="Gene3D" id="2.60.40.790">
    <property type="match status" value="1"/>
</dbReference>
<name>A0A674EPU3_SALTR</name>
<dbReference type="PANTHER" id="PTHR45640">
    <property type="entry name" value="HEAT SHOCK PROTEIN HSP-12.2-RELATED"/>
    <property type="match status" value="1"/>
</dbReference>
<dbReference type="GO" id="GO:0051082">
    <property type="term" value="F:unfolded protein binding"/>
    <property type="evidence" value="ECO:0007669"/>
    <property type="project" value="TreeGrafter"/>
</dbReference>
<feature type="domain" description="SHSP" evidence="3">
    <location>
        <begin position="89"/>
        <end position="201"/>
    </location>
</feature>
<dbReference type="AlphaFoldDB" id="A0A674EPU3"/>
<dbReference type="GO" id="GO:0005737">
    <property type="term" value="C:cytoplasm"/>
    <property type="evidence" value="ECO:0007669"/>
    <property type="project" value="TreeGrafter"/>
</dbReference>
<dbReference type="GO" id="GO:0043066">
    <property type="term" value="P:negative regulation of apoptotic process"/>
    <property type="evidence" value="ECO:0007669"/>
    <property type="project" value="TreeGrafter"/>
</dbReference>
<dbReference type="Pfam" id="PF00011">
    <property type="entry name" value="HSP20"/>
    <property type="match status" value="1"/>
</dbReference>
<dbReference type="InParanoid" id="A0A674EPU3"/>
<protein>
    <submittedName>
        <fullName evidence="4">Heat shock protein, alpha-crystallin-related, b15</fullName>
    </submittedName>
</protein>
<dbReference type="OMA" id="WEPFPNW"/>